<protein>
    <submittedName>
        <fullName evidence="1">Uncharacterized protein</fullName>
    </submittedName>
</protein>
<accession>U2QJI6</accession>
<evidence type="ECO:0000313" key="1">
    <source>
        <dbReference type="EMBL" id="ERK41448.1"/>
    </source>
</evidence>
<dbReference type="Proteomes" id="UP000016644">
    <property type="component" value="Unassembled WGS sequence"/>
</dbReference>
<dbReference type="AlphaFoldDB" id="U2QJI6"/>
<proteinExistence type="predicted"/>
<name>U2QJI6_LEVBR</name>
<evidence type="ECO:0000313" key="2">
    <source>
        <dbReference type="Proteomes" id="UP000016644"/>
    </source>
</evidence>
<gene>
    <name evidence="1" type="ORF">HMPREF0495_02217</name>
</gene>
<dbReference type="EMBL" id="AWVK01000109">
    <property type="protein sequence ID" value="ERK41448.1"/>
    <property type="molecule type" value="Genomic_DNA"/>
</dbReference>
<dbReference type="HOGENOM" id="CLU_3291381_0_0_9"/>
<organism evidence="1 2">
    <name type="scientific">Levilactobacillus brevis ATCC 14869 = DSM 20054</name>
    <dbReference type="NCBI Taxonomy" id="649758"/>
    <lineage>
        <taxon>Bacteria</taxon>
        <taxon>Bacillati</taxon>
        <taxon>Bacillota</taxon>
        <taxon>Bacilli</taxon>
        <taxon>Lactobacillales</taxon>
        <taxon>Lactobacillaceae</taxon>
        <taxon>Levilactobacillus</taxon>
    </lineage>
</organism>
<reference evidence="1 2" key="1">
    <citation type="submission" date="2013-06" db="EMBL/GenBank/DDBJ databases">
        <authorList>
            <person name="Weinstock G."/>
            <person name="Sodergren E."/>
            <person name="Lobos E.A."/>
            <person name="Fulton L."/>
            <person name="Fulton R."/>
            <person name="Courtney L."/>
            <person name="Fronick C."/>
            <person name="O'Laughlin M."/>
            <person name="Godfrey J."/>
            <person name="Wilson R.M."/>
            <person name="Miner T."/>
            <person name="Farmer C."/>
            <person name="Delehaunty K."/>
            <person name="Cordes M."/>
            <person name="Minx P."/>
            <person name="Tomlinson C."/>
            <person name="Chen J."/>
            <person name="Wollam A."/>
            <person name="Pepin K.H."/>
            <person name="Bhonagiri V."/>
            <person name="Zhang X."/>
            <person name="Warren W."/>
            <person name="Mitreva M."/>
            <person name="Mardis E.R."/>
            <person name="Wilson R.K."/>
        </authorList>
    </citation>
    <scope>NUCLEOTIDE SEQUENCE [LARGE SCALE GENOMIC DNA]</scope>
    <source>
        <strain evidence="1 2">ATCC 14869</strain>
    </source>
</reference>
<sequence length="40" mass="4782">MFKNIQISLSDTPSRKITQLLGVAYNLTIYWLKVPRFRRI</sequence>
<comment type="caution">
    <text evidence="1">The sequence shown here is derived from an EMBL/GenBank/DDBJ whole genome shotgun (WGS) entry which is preliminary data.</text>
</comment>